<name>A0ACC0JU41_CHOFU</name>
<sequence length="1857" mass="207723">MLNGFKMFRRSFSQYRCLRSQSKNPFKRTWGILAEEFPIMLGLNKKPQHYPEHADVVIIGGGFIGSSVAYWLKTKASHGLSVVVIEKDLTYAAVQKNITLGSLTQHFSLPENIYLSQHSAEFLRNSKEYLGPNVDLKYTPSGHLLLACEEHAEKLEQNVGIQREFGIRNELLSPKEIKSKFPWINTEDIKLGCVGYESEGSFDSWALLRGLVQKSIDMGTTYIQADVTGFELEQQRDVLMEGVKPGSFQRINKVLYRTPDNEEYAIKFAACILAAGHESSQVAQLAKIGNGEGLLTIPLPIEKRECNVYSIENSAKSTGLNTPLMMDTSGVWLKKGGLGSDLLCGAIPVLSPSATGLTAEDHVEQIIKPSLVNRIPQFQKAKVTSIASETNDYCHYDDSGILGPHSYHNNLYIAAGFGKQDSTIRALASKLVEQWLKTVKGEHVVPVQSTDIPQIIIDAQKEITSESSVKHEVPDFENVDQSFNEHDTKSDLIQPEISSDHLIQKEDCNGIEDEPKEEKHGLEEEVKPPPSRASLLNKKPLPTLPPTVSIPKRPSPVHNEPPPEKKPKVEPVEKPGAIKLIPPKPKRCQSCQSKISSSVYNYLSNYINSAMLLLESDMFMDALNASATNKKEPKKRKRRTSGSKDGNTTNDGSPPHTPNSISSPTSESKSVPPKFYQDTLDTEEEKEKTNDRLSDSNENKENSSDKELDESIDMSEPPPHTLTINGLKGVLCYHKRKGPKKSIKWKPDSELEEIQYFDLDETERVNVTKTFTDMKHLERIHEREAFQKGRNLSGDDLMEERTSWKPLIPIDTEGQVQVEYGKNSKEKDIQAIRQKGTLQPLYFHKSMIPDSALEPDTETHTYSEPTIIPLEDVTGNQDNTSDFRNMPWPEPKGNTPPASSNNINMPAMFPTNMPQFPNGFPPAQFPNVPGFQGPPGMVPADWQNGVPPHIMANGIPGGIPPAGLTPGAIPPVNMPPGMMVPPDNMMMGPEMFVGGPNAMFPPGMGPDGFSMQPNMFPPDFNMSGPPGNGPEGFPGPGNFRGPMRGRGSGGHWRGKGSGSWDGPQRGRGGNGNARGGRKAVCIYFQRKGLCRQGDNCSFLHPGDTLDTEEEKEKTNDRLSDSNENKENSSDKELDESIDMSEPPPHTLTINGLKGVLCYHKRKGPKKSIKWKPDSELEEIQYFDLDETERVNVTKTFTDMKHLERIHEREAFQKGRNLSGDDLMEERTSWKPLIPIDTEGQVQVEYGKNSKEKDIQAIRQKGTLQPLYFHKSMIPDSALEPDTETHTYSEPTIIPLEDVTGNQDNTSDFRNMPWPEPKGNTPPASSNNINMPAMFPTNMPQFPNGFPPAQFPNVPGFQGPPGMVPADWQNGVPPHIMANGIPGGIPPAGLTPGAIPPVNMPPGMMVPPDNMMMGPEIRYLLTIVSRNMQRWFFAEDRSRPKSRVPKKMSFKAPEPEPELTYQDWTFTVSVPDVNARETVVIVGSIYELGEWDYTKAVPLENHPGTDLWSKTLTIPNTCEIYYRYAICAISDENKDDIVVRYWETNIKPRVIPETMLHPVTDIFGKYNDRVGVTRGWLTSQTLLQFKFVKNPLKLKTRLTGRVMSIKVTPVSLCFGAEGQIEDSVSTDTTEVEAPAGVSVEASTLDDNASLSKDMIPVIYHDFYVCISMKRKKEIDFTEMLELPVKDLTLEHLQKLKVYHLVEGRNHETLFNDEDLEEHQPFPTLEMAFKEIDIHVGFNVELKWTMELEDGTFELNNPFDMNTYVDKVLEVVLKNGGDRRIIFSCFNPDICTMVRYKQNKYPVMFLTVGKTEKYQPYRDPRCLSIPAAVQNAISSDILGIVVHTEDLLRDPSQVNFLCS</sequence>
<proteinExistence type="predicted"/>
<evidence type="ECO:0000313" key="2">
    <source>
        <dbReference type="Proteomes" id="UP001064048"/>
    </source>
</evidence>
<accession>A0ACC0JU41</accession>
<keyword evidence="2" id="KW-1185">Reference proteome</keyword>
<organism evidence="1 2">
    <name type="scientific">Choristoneura fumiferana</name>
    <name type="common">Spruce budworm moth</name>
    <name type="synonym">Archips fumiferana</name>
    <dbReference type="NCBI Taxonomy" id="7141"/>
    <lineage>
        <taxon>Eukaryota</taxon>
        <taxon>Metazoa</taxon>
        <taxon>Ecdysozoa</taxon>
        <taxon>Arthropoda</taxon>
        <taxon>Hexapoda</taxon>
        <taxon>Insecta</taxon>
        <taxon>Pterygota</taxon>
        <taxon>Neoptera</taxon>
        <taxon>Endopterygota</taxon>
        <taxon>Lepidoptera</taxon>
        <taxon>Glossata</taxon>
        <taxon>Ditrysia</taxon>
        <taxon>Tortricoidea</taxon>
        <taxon>Tortricidae</taxon>
        <taxon>Tortricinae</taxon>
        <taxon>Choristoneura</taxon>
    </lineage>
</organism>
<reference evidence="1 2" key="1">
    <citation type="journal article" date="2022" name="Genome Biol. Evol.">
        <title>The Spruce Budworm Genome: Reconstructing the Evolutionary History of Antifreeze Proteins.</title>
        <authorList>
            <person name="Beliveau C."/>
            <person name="Gagne P."/>
            <person name="Picq S."/>
            <person name="Vernygora O."/>
            <person name="Keeling C.I."/>
            <person name="Pinkney K."/>
            <person name="Doucet D."/>
            <person name="Wen F."/>
            <person name="Johnston J.S."/>
            <person name="Maaroufi H."/>
            <person name="Boyle B."/>
            <person name="Laroche J."/>
            <person name="Dewar K."/>
            <person name="Juretic N."/>
            <person name="Blackburn G."/>
            <person name="Nisole A."/>
            <person name="Brunet B."/>
            <person name="Brandao M."/>
            <person name="Lumley L."/>
            <person name="Duan J."/>
            <person name="Quan G."/>
            <person name="Lucarotti C.J."/>
            <person name="Roe A.D."/>
            <person name="Sperling F.A.H."/>
            <person name="Levesque R.C."/>
            <person name="Cusson M."/>
        </authorList>
    </citation>
    <scope>NUCLEOTIDE SEQUENCE [LARGE SCALE GENOMIC DNA]</scope>
    <source>
        <strain evidence="1">Glfc:IPQL:Cfum</strain>
    </source>
</reference>
<protein>
    <submittedName>
        <fullName evidence="1">Uncharacterized protein</fullName>
    </submittedName>
</protein>
<gene>
    <name evidence="1" type="ORF">MSG28_002156</name>
</gene>
<comment type="caution">
    <text evidence="1">The sequence shown here is derived from an EMBL/GenBank/DDBJ whole genome shotgun (WGS) entry which is preliminary data.</text>
</comment>
<dbReference type="EMBL" id="CM046103">
    <property type="protein sequence ID" value="KAI8427721.1"/>
    <property type="molecule type" value="Genomic_DNA"/>
</dbReference>
<evidence type="ECO:0000313" key="1">
    <source>
        <dbReference type="EMBL" id="KAI8427721.1"/>
    </source>
</evidence>
<dbReference type="Proteomes" id="UP001064048">
    <property type="component" value="Chromosome 3"/>
</dbReference>